<feature type="region of interest" description="Disordered" evidence="1">
    <location>
        <begin position="447"/>
        <end position="488"/>
    </location>
</feature>
<dbReference type="CDD" id="cd00052">
    <property type="entry name" value="EH"/>
    <property type="match status" value="3"/>
</dbReference>
<dbReference type="Pfam" id="PF12763">
    <property type="entry name" value="EH"/>
    <property type="match status" value="3"/>
</dbReference>
<feature type="region of interest" description="Disordered" evidence="1">
    <location>
        <begin position="245"/>
        <end position="326"/>
    </location>
</feature>
<feature type="compositionally biased region" description="Polar residues" evidence="1">
    <location>
        <begin position="924"/>
        <end position="940"/>
    </location>
</feature>
<feature type="compositionally biased region" description="Polar residues" evidence="1">
    <location>
        <begin position="804"/>
        <end position="813"/>
    </location>
</feature>
<feature type="compositionally biased region" description="Low complexity" evidence="1">
    <location>
        <begin position="983"/>
        <end position="999"/>
    </location>
</feature>
<dbReference type="Proteomes" id="UP000077521">
    <property type="component" value="Unassembled WGS sequence"/>
</dbReference>
<dbReference type="GO" id="GO:0005886">
    <property type="term" value="C:plasma membrane"/>
    <property type="evidence" value="ECO:0007669"/>
    <property type="project" value="TreeGrafter"/>
</dbReference>
<feature type="region of interest" description="Disordered" evidence="1">
    <location>
        <begin position="515"/>
        <end position="603"/>
    </location>
</feature>
<comment type="caution">
    <text evidence="2">The sequence shown here is derived from an EMBL/GenBank/DDBJ whole genome shotgun (WGS) entry which is preliminary data.</text>
</comment>
<accession>A0A177TDA9</accession>
<feature type="compositionally biased region" description="Low complexity" evidence="1">
    <location>
        <begin position="1028"/>
        <end position="1041"/>
    </location>
</feature>
<feature type="region of interest" description="Disordered" evidence="1">
    <location>
        <begin position="756"/>
        <end position="781"/>
    </location>
</feature>
<dbReference type="EMBL" id="LWDF02000013">
    <property type="protein sequence ID" value="KAE8260313.1"/>
    <property type="molecule type" value="Genomic_DNA"/>
</dbReference>
<dbReference type="PANTHER" id="PTHR11216:SF170">
    <property type="entry name" value="DYNAMIN ASSOCIATED PROTEIN 160, ISOFORM D"/>
    <property type="match status" value="1"/>
</dbReference>
<feature type="compositionally biased region" description="Polar residues" evidence="1">
    <location>
        <begin position="584"/>
        <end position="603"/>
    </location>
</feature>
<feature type="region of interest" description="Disordered" evidence="1">
    <location>
        <begin position="803"/>
        <end position="849"/>
    </location>
</feature>
<feature type="compositionally biased region" description="Low complexity" evidence="1">
    <location>
        <begin position="316"/>
        <end position="326"/>
    </location>
</feature>
<organism evidence="2 3">
    <name type="scientific">Tilletia indica</name>
    <dbReference type="NCBI Taxonomy" id="43049"/>
    <lineage>
        <taxon>Eukaryota</taxon>
        <taxon>Fungi</taxon>
        <taxon>Dikarya</taxon>
        <taxon>Basidiomycota</taxon>
        <taxon>Ustilaginomycotina</taxon>
        <taxon>Exobasidiomycetes</taxon>
        <taxon>Tilletiales</taxon>
        <taxon>Tilletiaceae</taxon>
        <taxon>Tilletia</taxon>
    </lineage>
</organism>
<reference evidence="2" key="2">
    <citation type="journal article" date="2019" name="IMA Fungus">
        <title>Genome sequencing and comparison of five Tilletia species to identify candidate genes for the detection of regulated species infecting wheat.</title>
        <authorList>
            <person name="Nguyen H.D.T."/>
            <person name="Sultana T."/>
            <person name="Kesanakurti P."/>
            <person name="Hambleton S."/>
        </authorList>
    </citation>
    <scope>NUCLEOTIDE SEQUENCE</scope>
    <source>
        <strain evidence="2">DAOMC 236416</strain>
    </source>
</reference>
<feature type="compositionally biased region" description="Polar residues" evidence="1">
    <location>
        <begin position="556"/>
        <end position="566"/>
    </location>
</feature>
<sequence>MASTSASASSGATGGSGFDTPSGSLLLSPTERTAFGYLFNLACPPDSGGILTAESAVAFFGKSALSPTTLGAIWALSDDKNNGFLDAKGFSLACRLIGHAQAGAPVDFRAASTPAPIPTMEGITIPGVPAAATAPAPSVDATPITVTPADRARYTRIFASAGPVNGLLDSDKAKDLFFKSNLPVDKLAAIWGLADTQQRGALDLTDFIIAMHFIQNTMNGTLHAIPAALPVGLYESANVGAPKPVGAQPASPMQAVRQQSTGGSFTSPSSVGPLRQQTTGSGAGPFAGTPTSSVAALPRQLTGQFHTPSQGSRVGSPSPAASAFRPAPASQIAGLPFGVPAPGVPPQLPTAASVIAAGSSVSPPWAVPAATIQRAATFFSQLDTTNTGLLNGASVVPFFMQSQLPEAALAQIWDLADVHQRGSLGLEEFSLAMHLIGESMAGKALPNLAPGQSLPQELLPPSARGANLPNPVAQGDSDTQKDLFSLMDDDDDATSGALKAASALPSALKNATASTFVNPTASPPPSSAPRQNAKQDKGNFNAFDDDFFSDPMPGSASMSAQGTGSAVKSVRIADKPPSIIASPDTITSNLPPMSPPSGQSSNLAAVQDDSLRRDIDTQTTRKAALSTEATALENSIATDGASLSELEARLKAARASSDAEHARVATLRERAAVQSGELASHRAELISVESNLSALKMERDEVEQALMKEREDVREVRKRMEEARQQTEALKVEVEKLKKDLRKEKGLAAIARKQLSTAAEDKGKVEAELETARAEETGEDEAIHHHAEASEAVAPVDRAAALSPTGSVRSNNPFDRLNLASPPPAASSPVTERDFLPATETTHSSTGNAAGSAGVLGLAAGAGAALAGIASAARAAVGLDGEATDEDSESEDEAPEQLQQDGDGVANEHGATAQTAFDDGFADSVSNAVTAPASGNSAPTTEAKDAFSSAFDDEFGADAGTNATADSTMAGFDDVFDDDFGDHGPSAATAPATATTAPTEAKDAFSSAFDDEFGANTTDDLGDHGPGATTAPVAATTSSTDAKDAFSSAFDDEFGADAGANATTASTSASLDDMFDDDFDFVPSFSNEPATRSAEPGVQG</sequence>
<feature type="region of interest" description="Disordered" evidence="1">
    <location>
        <begin position="880"/>
        <end position="1041"/>
    </location>
</feature>
<dbReference type="PROSITE" id="PS50031">
    <property type="entry name" value="EH"/>
    <property type="match status" value="3"/>
</dbReference>
<dbReference type="GO" id="GO:0016197">
    <property type="term" value="P:endosomal transport"/>
    <property type="evidence" value="ECO:0007669"/>
    <property type="project" value="TreeGrafter"/>
</dbReference>
<dbReference type="InterPro" id="IPR000261">
    <property type="entry name" value="EH_dom"/>
</dbReference>
<feature type="compositionally biased region" description="Acidic residues" evidence="1">
    <location>
        <begin position="882"/>
        <end position="895"/>
    </location>
</feature>
<keyword evidence="3" id="KW-1185">Reference proteome</keyword>
<dbReference type="GO" id="GO:0006897">
    <property type="term" value="P:endocytosis"/>
    <property type="evidence" value="ECO:0007669"/>
    <property type="project" value="TreeGrafter"/>
</dbReference>
<evidence type="ECO:0000313" key="2">
    <source>
        <dbReference type="EMBL" id="KAE8260313.1"/>
    </source>
</evidence>
<dbReference type="GO" id="GO:0005737">
    <property type="term" value="C:cytoplasm"/>
    <property type="evidence" value="ECO:0007669"/>
    <property type="project" value="TreeGrafter"/>
</dbReference>
<feature type="compositionally biased region" description="Basic and acidic residues" evidence="1">
    <location>
        <begin position="759"/>
        <end position="781"/>
    </location>
</feature>
<dbReference type="InterPro" id="IPR002048">
    <property type="entry name" value="EF_hand_dom"/>
</dbReference>
<protein>
    <submittedName>
        <fullName evidence="2">Uncharacterized protein</fullName>
    </submittedName>
</protein>
<dbReference type="PROSITE" id="PS50222">
    <property type="entry name" value="EF_HAND_2"/>
    <property type="match status" value="1"/>
</dbReference>
<dbReference type="PANTHER" id="PTHR11216">
    <property type="entry name" value="EH DOMAIN"/>
    <property type="match status" value="1"/>
</dbReference>
<dbReference type="InterPro" id="IPR011992">
    <property type="entry name" value="EF-hand-dom_pair"/>
</dbReference>
<gene>
    <name evidence="2" type="ORF">A4X13_0g413</name>
</gene>
<reference evidence="2" key="1">
    <citation type="submission" date="2016-04" db="EMBL/GenBank/DDBJ databases">
        <authorList>
            <person name="Nguyen H.D."/>
            <person name="Samba Siva P."/>
            <person name="Cullis J."/>
            <person name="Levesque C.A."/>
            <person name="Hambleton S."/>
        </authorList>
    </citation>
    <scope>NUCLEOTIDE SEQUENCE</scope>
    <source>
        <strain evidence="2">DAOMC 236416</strain>
    </source>
</reference>
<evidence type="ECO:0000256" key="1">
    <source>
        <dbReference type="SAM" id="MobiDB-lite"/>
    </source>
</evidence>
<name>A0A177TDA9_9BASI</name>
<feature type="compositionally biased region" description="Polar residues" evidence="1">
    <location>
        <begin position="256"/>
        <end position="280"/>
    </location>
</feature>
<dbReference type="SMART" id="SM00027">
    <property type="entry name" value="EH"/>
    <property type="match status" value="3"/>
</dbReference>
<dbReference type="GO" id="GO:0005509">
    <property type="term" value="F:calcium ion binding"/>
    <property type="evidence" value="ECO:0007669"/>
    <property type="project" value="InterPro"/>
</dbReference>
<proteinExistence type="predicted"/>
<feature type="compositionally biased region" description="Polar residues" evidence="1">
    <location>
        <begin position="301"/>
        <end position="315"/>
    </location>
</feature>
<dbReference type="AlphaFoldDB" id="A0A177TDA9"/>
<evidence type="ECO:0000313" key="3">
    <source>
        <dbReference type="Proteomes" id="UP000077521"/>
    </source>
</evidence>
<feature type="compositionally biased region" description="Polar residues" evidence="1">
    <location>
        <begin position="839"/>
        <end position="848"/>
    </location>
</feature>
<dbReference type="Gene3D" id="1.10.238.10">
    <property type="entry name" value="EF-hand"/>
    <property type="match status" value="3"/>
</dbReference>
<dbReference type="SUPFAM" id="SSF47473">
    <property type="entry name" value="EF-hand"/>
    <property type="match status" value="3"/>
</dbReference>